<dbReference type="EMBL" id="JAADYS010002458">
    <property type="protein sequence ID" value="KAF4458424.1"/>
    <property type="molecule type" value="Genomic_DNA"/>
</dbReference>
<dbReference type="GO" id="GO:0046373">
    <property type="term" value="P:L-arabinose metabolic process"/>
    <property type="evidence" value="ECO:0007669"/>
    <property type="project" value="InterPro"/>
</dbReference>
<dbReference type="Proteomes" id="UP000554235">
    <property type="component" value="Unassembled WGS sequence"/>
</dbReference>
<sequence>MTCADAIFLLGCERNSDIVLGSAYGALIKHYDEESNTVAAIKHTTNEVLKIMSYYVQKLFAHNMGSETHPVTAFDGQVGPVYSSTTTARHITILKLVDYNSKTGQDNAVRVTVEDPRASRATVTLLFATSEASVNNLPELGGEARKVTKPLSESNDRFSVVFTKAYEVVVVEVPN</sequence>
<keyword evidence="3" id="KW-0378">Hydrolase</keyword>
<dbReference type="PANTHER" id="PTHR31776:SF0">
    <property type="entry name" value="ALPHA-L-ARABINOFURANOSIDASE 1"/>
    <property type="match status" value="1"/>
</dbReference>
<comment type="caution">
    <text evidence="3">The sequence shown here is derived from an EMBL/GenBank/DDBJ whole genome shotgun (WGS) entry which is preliminary data.</text>
</comment>
<dbReference type="InterPro" id="IPR010720">
    <property type="entry name" value="Alpha-L-AF_C"/>
</dbReference>
<gene>
    <name evidence="3" type="ORF">FALBO_14841</name>
</gene>
<keyword evidence="1" id="KW-0325">Glycoprotein</keyword>
<evidence type="ECO:0000256" key="1">
    <source>
        <dbReference type="ARBA" id="ARBA00023180"/>
    </source>
</evidence>
<dbReference type="Pfam" id="PF06964">
    <property type="entry name" value="Alpha-L-AF_C"/>
    <property type="match status" value="1"/>
</dbReference>
<organism evidence="3 4">
    <name type="scientific">Fusarium albosuccineum</name>
    <dbReference type="NCBI Taxonomy" id="1237068"/>
    <lineage>
        <taxon>Eukaryota</taxon>
        <taxon>Fungi</taxon>
        <taxon>Dikarya</taxon>
        <taxon>Ascomycota</taxon>
        <taxon>Pezizomycotina</taxon>
        <taxon>Sordariomycetes</taxon>
        <taxon>Hypocreomycetidae</taxon>
        <taxon>Hypocreales</taxon>
        <taxon>Nectriaceae</taxon>
        <taxon>Fusarium</taxon>
        <taxon>Fusarium decemcellulare species complex</taxon>
    </lineage>
</organism>
<accession>A0A8H4KZH5</accession>
<dbReference type="GO" id="GO:0046556">
    <property type="term" value="F:alpha-L-arabinofuranosidase activity"/>
    <property type="evidence" value="ECO:0007669"/>
    <property type="project" value="InterPro"/>
</dbReference>
<protein>
    <submittedName>
        <fullName evidence="3">Glycoside hydrolase superfamily</fullName>
    </submittedName>
</protein>
<dbReference type="AlphaFoldDB" id="A0A8H4KZH5"/>
<evidence type="ECO:0000313" key="3">
    <source>
        <dbReference type="EMBL" id="KAF4458424.1"/>
    </source>
</evidence>
<keyword evidence="4" id="KW-1185">Reference proteome</keyword>
<dbReference type="SMART" id="SM00813">
    <property type="entry name" value="Alpha-L-AF_C"/>
    <property type="match status" value="1"/>
</dbReference>
<feature type="domain" description="Alpha-L-arabinofuranosidase C-terminal" evidence="2">
    <location>
        <begin position="3"/>
        <end position="166"/>
    </location>
</feature>
<name>A0A8H4KZH5_9HYPO</name>
<evidence type="ECO:0000259" key="2">
    <source>
        <dbReference type="SMART" id="SM00813"/>
    </source>
</evidence>
<reference evidence="3 4" key="1">
    <citation type="submission" date="2020-01" db="EMBL/GenBank/DDBJ databases">
        <title>Identification and distribution of gene clusters putatively required for synthesis of sphingolipid metabolism inhibitors in phylogenetically diverse species of the filamentous fungus Fusarium.</title>
        <authorList>
            <person name="Kim H.-S."/>
            <person name="Busman M."/>
            <person name="Brown D.W."/>
            <person name="Divon H."/>
            <person name="Uhlig S."/>
            <person name="Proctor R.H."/>
        </authorList>
    </citation>
    <scope>NUCLEOTIDE SEQUENCE [LARGE SCALE GENOMIC DNA]</scope>
    <source>
        <strain evidence="3 4">NRRL 20459</strain>
    </source>
</reference>
<evidence type="ECO:0000313" key="4">
    <source>
        <dbReference type="Proteomes" id="UP000554235"/>
    </source>
</evidence>
<dbReference type="PANTHER" id="PTHR31776">
    <property type="entry name" value="ALPHA-L-ARABINOFURANOSIDASE 1"/>
    <property type="match status" value="1"/>
</dbReference>
<dbReference type="OrthoDB" id="406864at2759"/>
<dbReference type="InterPro" id="IPR051563">
    <property type="entry name" value="Glycosyl_Hydrolase_51"/>
</dbReference>
<proteinExistence type="predicted"/>